<sequence>MTTTQFQPNPSPISKHAPKINTTKFNKSKHSASSKFVRSQNLSASQEKTKFIQNCYRLDDKMHQQHLKSPRSKFPKQIPTQLKKLAGQNADQISASDNNTVFS</sequence>
<protein>
    <submittedName>
        <fullName evidence="2">Uncharacterized protein</fullName>
    </submittedName>
</protein>
<feature type="region of interest" description="Disordered" evidence="1">
    <location>
        <begin position="1"/>
        <end position="20"/>
    </location>
</feature>
<evidence type="ECO:0000313" key="2">
    <source>
        <dbReference type="EMBL" id="KAK7328534.1"/>
    </source>
</evidence>
<keyword evidence="3" id="KW-1185">Reference proteome</keyword>
<gene>
    <name evidence="2" type="ORF">VNO77_22644</name>
</gene>
<name>A0AAN9QB67_CANGL</name>
<accession>A0AAN9QB67</accession>
<evidence type="ECO:0000313" key="3">
    <source>
        <dbReference type="Proteomes" id="UP001367508"/>
    </source>
</evidence>
<evidence type="ECO:0000256" key="1">
    <source>
        <dbReference type="SAM" id="MobiDB-lite"/>
    </source>
</evidence>
<reference evidence="2 3" key="1">
    <citation type="submission" date="2024-01" db="EMBL/GenBank/DDBJ databases">
        <title>The genomes of 5 underutilized Papilionoideae crops provide insights into root nodulation and disease resistanc.</title>
        <authorList>
            <person name="Jiang F."/>
        </authorList>
    </citation>
    <scope>NUCLEOTIDE SEQUENCE [LARGE SCALE GENOMIC DNA]</scope>
    <source>
        <strain evidence="2">LVBAO_FW01</strain>
        <tissue evidence="2">Leaves</tissue>
    </source>
</reference>
<organism evidence="2 3">
    <name type="scientific">Canavalia gladiata</name>
    <name type="common">Sword bean</name>
    <name type="synonym">Dolichos gladiatus</name>
    <dbReference type="NCBI Taxonomy" id="3824"/>
    <lineage>
        <taxon>Eukaryota</taxon>
        <taxon>Viridiplantae</taxon>
        <taxon>Streptophyta</taxon>
        <taxon>Embryophyta</taxon>
        <taxon>Tracheophyta</taxon>
        <taxon>Spermatophyta</taxon>
        <taxon>Magnoliopsida</taxon>
        <taxon>eudicotyledons</taxon>
        <taxon>Gunneridae</taxon>
        <taxon>Pentapetalae</taxon>
        <taxon>rosids</taxon>
        <taxon>fabids</taxon>
        <taxon>Fabales</taxon>
        <taxon>Fabaceae</taxon>
        <taxon>Papilionoideae</taxon>
        <taxon>50 kb inversion clade</taxon>
        <taxon>NPAAA clade</taxon>
        <taxon>indigoferoid/millettioid clade</taxon>
        <taxon>Phaseoleae</taxon>
        <taxon>Canavalia</taxon>
    </lineage>
</organism>
<dbReference type="Proteomes" id="UP001367508">
    <property type="component" value="Unassembled WGS sequence"/>
</dbReference>
<comment type="caution">
    <text evidence="2">The sequence shown here is derived from an EMBL/GenBank/DDBJ whole genome shotgun (WGS) entry which is preliminary data.</text>
</comment>
<dbReference type="AlphaFoldDB" id="A0AAN9QB67"/>
<proteinExistence type="predicted"/>
<dbReference type="EMBL" id="JAYMYQ010000005">
    <property type="protein sequence ID" value="KAK7328534.1"/>
    <property type="molecule type" value="Genomic_DNA"/>
</dbReference>